<evidence type="ECO:0000259" key="7">
    <source>
        <dbReference type="Pfam" id="PF25004"/>
    </source>
</evidence>
<dbReference type="AlphaFoldDB" id="A0A0G3GQ88"/>
<evidence type="ECO:0000256" key="4">
    <source>
        <dbReference type="ARBA" id="ARBA00022691"/>
    </source>
</evidence>
<evidence type="ECO:0000313" key="9">
    <source>
        <dbReference type="Proteomes" id="UP000035368"/>
    </source>
</evidence>
<reference evidence="8 9" key="1">
    <citation type="submission" date="2015-05" db="EMBL/GenBank/DDBJ databases">
        <title>Complete genome sequence of Corynebacterium epidermidicanis DSM 45586, isolated from the skin of a dog suffering from pruritus.</title>
        <authorList>
            <person name="Ruckert C."/>
            <person name="Albersmeier A."/>
            <person name="Winkler A."/>
            <person name="Tauch A."/>
        </authorList>
    </citation>
    <scope>NUCLEOTIDE SEQUENCE [LARGE SCALE GENOMIC DNA]</scope>
    <source>
        <strain evidence="8 9">DSM 45586</strain>
    </source>
</reference>
<dbReference type="InterPro" id="IPR055487">
    <property type="entry name" value="DUF7059"/>
</dbReference>
<comment type="similarity">
    <text evidence="1">Belongs to the eukaryotic/archaeal PrmC-related family.</text>
</comment>
<dbReference type="GO" id="GO:0032259">
    <property type="term" value="P:methylation"/>
    <property type="evidence" value="ECO:0007669"/>
    <property type="project" value="UniProtKB-KW"/>
</dbReference>
<dbReference type="PANTHER" id="PTHR45875:SF1">
    <property type="entry name" value="METHYLTRANSFERASE N6AMT1"/>
    <property type="match status" value="1"/>
</dbReference>
<dbReference type="SUPFAM" id="SSF53335">
    <property type="entry name" value="S-adenosyl-L-methionine-dependent methyltransferases"/>
    <property type="match status" value="1"/>
</dbReference>
<dbReference type="RefSeq" id="WP_047240366.1">
    <property type="nucleotide sequence ID" value="NZ_CP011541.1"/>
</dbReference>
<dbReference type="Pfam" id="PF05175">
    <property type="entry name" value="MTS"/>
    <property type="match status" value="1"/>
</dbReference>
<dbReference type="Pfam" id="PF25004">
    <property type="entry name" value="DUF7782"/>
    <property type="match status" value="1"/>
</dbReference>
<dbReference type="EMBL" id="CP011541">
    <property type="protein sequence ID" value="AKK03314.1"/>
    <property type="molecule type" value="Genomic_DNA"/>
</dbReference>
<dbReference type="InterPro" id="IPR002052">
    <property type="entry name" value="DNA_methylase_N6_adenine_CS"/>
</dbReference>
<dbReference type="GO" id="GO:0035657">
    <property type="term" value="C:eRF1 methyltransferase complex"/>
    <property type="evidence" value="ECO:0007669"/>
    <property type="project" value="TreeGrafter"/>
</dbReference>
<keyword evidence="4" id="KW-0949">S-adenosyl-L-methionine</keyword>
<dbReference type="OrthoDB" id="129465at2"/>
<dbReference type="Pfam" id="PF23186">
    <property type="entry name" value="DUF7059"/>
    <property type="match status" value="1"/>
</dbReference>
<dbReference type="KEGG" id="cei:CEPID_07315"/>
<keyword evidence="9" id="KW-1185">Reference proteome</keyword>
<dbReference type="GO" id="GO:0008170">
    <property type="term" value="F:N-methyltransferase activity"/>
    <property type="evidence" value="ECO:0007669"/>
    <property type="project" value="UniProtKB-ARBA"/>
</dbReference>
<dbReference type="InterPro" id="IPR056684">
    <property type="entry name" value="DUF7782"/>
</dbReference>
<proteinExistence type="inferred from homology"/>
<dbReference type="STRING" id="1050174.CEPID_07315"/>
<dbReference type="GO" id="GO:0003676">
    <property type="term" value="F:nucleic acid binding"/>
    <property type="evidence" value="ECO:0007669"/>
    <property type="project" value="InterPro"/>
</dbReference>
<dbReference type="CDD" id="cd02440">
    <property type="entry name" value="AdoMet_MTases"/>
    <property type="match status" value="1"/>
</dbReference>
<evidence type="ECO:0000313" key="8">
    <source>
        <dbReference type="EMBL" id="AKK03314.1"/>
    </source>
</evidence>
<organism evidence="8 9">
    <name type="scientific">Corynebacterium epidermidicanis</name>
    <dbReference type="NCBI Taxonomy" id="1050174"/>
    <lineage>
        <taxon>Bacteria</taxon>
        <taxon>Bacillati</taxon>
        <taxon>Actinomycetota</taxon>
        <taxon>Actinomycetes</taxon>
        <taxon>Mycobacteriales</taxon>
        <taxon>Corynebacteriaceae</taxon>
        <taxon>Corynebacterium</taxon>
    </lineage>
</organism>
<sequence length="507" mass="54474">MSSSLLPAKLPEISRQLVAVFRRENFTVAGVSELLGPQATAAWRRGEPAAVRRQAPEDSALGVLIRVFILGDAVSRATLADILGESVVATLCPGSANAAEVRITCDIIPHVIAGADHWVFSDKDASMVQKVAGAEHVLGVGAASLSLLDSVPRSSVDSLLDVGTGSGVQLLAQAPYAAHLTGTDIHRRALDFAEATVLGAGLVDVELVQGSWFEPVAGMKFDRIVANPPFVVGLPEVGHVYRDSGFNLDGASELMVSQVADYLTEGGTAHLLAAWIHEDGARWQQRIASWLPDNGVCAWVLQRDVADPELYVSTWLSDESVDPRSPAGQERTTLWLDHFATHKVSGIGFGFVAIQRLADDEPSDIVVEELSQQFTDPLGDEVAEYFLRAGWLREQTQVSFALATYQLRPGVAVEEVSVADESTGQGVVPAAKRIVRLDGPRFSHDIDEHVLAMLKGLHPNGLSLAEIVELYCQAHGFDSDEVLVEMIGIMVDLIRHGLVLPAELIAD</sequence>
<dbReference type="InterPro" id="IPR029063">
    <property type="entry name" value="SAM-dependent_MTases_sf"/>
</dbReference>
<evidence type="ECO:0000256" key="2">
    <source>
        <dbReference type="ARBA" id="ARBA00022603"/>
    </source>
</evidence>
<evidence type="ECO:0000259" key="6">
    <source>
        <dbReference type="Pfam" id="PF23186"/>
    </source>
</evidence>
<evidence type="ECO:0000256" key="1">
    <source>
        <dbReference type="ARBA" id="ARBA00006149"/>
    </source>
</evidence>
<evidence type="ECO:0000259" key="5">
    <source>
        <dbReference type="Pfam" id="PF05175"/>
    </source>
</evidence>
<keyword evidence="2 8" id="KW-0489">Methyltransferase</keyword>
<dbReference type="PROSITE" id="PS00092">
    <property type="entry name" value="N6_MTASE"/>
    <property type="match status" value="1"/>
</dbReference>
<gene>
    <name evidence="8" type="ORF">CEPID_07315</name>
</gene>
<dbReference type="GO" id="GO:0008757">
    <property type="term" value="F:S-adenosylmethionine-dependent methyltransferase activity"/>
    <property type="evidence" value="ECO:0007669"/>
    <property type="project" value="TreeGrafter"/>
</dbReference>
<feature type="domain" description="DUF7782" evidence="7">
    <location>
        <begin position="383"/>
        <end position="501"/>
    </location>
</feature>
<dbReference type="PATRIC" id="fig|1050174.4.peg.1474"/>
<name>A0A0G3GQ88_9CORY</name>
<keyword evidence="3 8" id="KW-0808">Transferase</keyword>
<evidence type="ECO:0000256" key="3">
    <source>
        <dbReference type="ARBA" id="ARBA00022679"/>
    </source>
</evidence>
<protein>
    <submittedName>
        <fullName evidence="8">Methyltransferase family protein</fullName>
    </submittedName>
</protein>
<feature type="domain" description="Methyltransferase small" evidence="5">
    <location>
        <begin position="142"/>
        <end position="236"/>
    </location>
</feature>
<accession>A0A0G3GQ88</accession>
<dbReference type="InterPro" id="IPR052190">
    <property type="entry name" value="Euk-Arch_PrmC-MTase"/>
</dbReference>
<dbReference type="Gene3D" id="3.40.50.150">
    <property type="entry name" value="Vaccinia Virus protein VP39"/>
    <property type="match status" value="1"/>
</dbReference>
<dbReference type="PANTHER" id="PTHR45875">
    <property type="entry name" value="METHYLTRANSFERASE N6AMT1"/>
    <property type="match status" value="1"/>
</dbReference>
<dbReference type="GO" id="GO:0008276">
    <property type="term" value="F:protein methyltransferase activity"/>
    <property type="evidence" value="ECO:0007669"/>
    <property type="project" value="TreeGrafter"/>
</dbReference>
<dbReference type="Proteomes" id="UP000035368">
    <property type="component" value="Chromosome"/>
</dbReference>
<dbReference type="InterPro" id="IPR007848">
    <property type="entry name" value="Small_mtfrase_dom"/>
</dbReference>
<feature type="domain" description="DUF7059" evidence="6">
    <location>
        <begin position="25"/>
        <end position="92"/>
    </location>
</feature>